<accession>A0A644WR85</accession>
<proteinExistence type="predicted"/>
<protein>
    <submittedName>
        <fullName evidence="2">Uncharacterized protein</fullName>
    </submittedName>
</protein>
<gene>
    <name evidence="2" type="ORF">SDC9_52649</name>
</gene>
<keyword evidence="1" id="KW-0472">Membrane</keyword>
<keyword evidence="1" id="KW-0812">Transmembrane</keyword>
<dbReference type="AlphaFoldDB" id="A0A644WR85"/>
<comment type="caution">
    <text evidence="2">The sequence shown here is derived from an EMBL/GenBank/DDBJ whole genome shotgun (WGS) entry which is preliminary data.</text>
</comment>
<reference evidence="2" key="1">
    <citation type="submission" date="2019-08" db="EMBL/GenBank/DDBJ databases">
        <authorList>
            <person name="Kucharzyk K."/>
            <person name="Murdoch R.W."/>
            <person name="Higgins S."/>
            <person name="Loffler F."/>
        </authorList>
    </citation>
    <scope>NUCLEOTIDE SEQUENCE</scope>
</reference>
<sequence>MKNDADYILKRGLVLLEKINPVWLVNSVNSLKTALERRSSAIAVIGIGSLKDTVNVLNITFGYHFLDADRLAYVHKPCRIQFVHAPEEESLPEESIKKLYAALEANSDGAVNMVVGVPCDSVRDCAALLLFSPRSGPGIDWERENALFDYALFVTNTHAALDIEERTFLGEIGAKLIGTRRLALALANSGFVTADDYQQVVASAEKFLQRTLGSGVLIVADSDDELTALYEKELLPKLREHYDDTVSQIAGLNTKMILETISDAKKRFGVNSDEINRAVFQLERRKDLFAQKAESLCAMAAAFVEGGVKAPLLREMADYSQRLRETAVKGARKLDSLEEAAQSIESYFRTSWEHFLREQLPAVRDMFEEEAGYIERQVRADIGELFESIDDFLFQFGPYTDHFAACRISRDPVFPGCDFTEYLGERKPVKTSMLMIAATIPLAVTNFPMALVAVATSFGMRNQEKRLERERQAASVEQMVEEAEDYFVREMRCDMDNQFDAGLEQLRGSIRQAYARMIDSALKSLEELRASLDDLHEKMRFIDAFQAETEIGSETLDL</sequence>
<evidence type="ECO:0000256" key="1">
    <source>
        <dbReference type="SAM" id="Phobius"/>
    </source>
</evidence>
<dbReference type="EMBL" id="VSSQ01001220">
    <property type="protein sequence ID" value="MPM06350.1"/>
    <property type="molecule type" value="Genomic_DNA"/>
</dbReference>
<feature type="transmembrane region" description="Helical" evidence="1">
    <location>
        <begin position="433"/>
        <end position="459"/>
    </location>
</feature>
<evidence type="ECO:0000313" key="2">
    <source>
        <dbReference type="EMBL" id="MPM06350.1"/>
    </source>
</evidence>
<name>A0A644WR85_9ZZZZ</name>
<organism evidence="2">
    <name type="scientific">bioreactor metagenome</name>
    <dbReference type="NCBI Taxonomy" id="1076179"/>
    <lineage>
        <taxon>unclassified sequences</taxon>
        <taxon>metagenomes</taxon>
        <taxon>ecological metagenomes</taxon>
    </lineage>
</organism>
<keyword evidence="1" id="KW-1133">Transmembrane helix</keyword>